<dbReference type="NCBIfam" id="NF047388">
    <property type="entry name" value="SA1320_fam"/>
    <property type="match status" value="1"/>
</dbReference>
<dbReference type="InterPro" id="IPR029058">
    <property type="entry name" value="AB_hydrolase_fold"/>
</dbReference>
<sequence>MSDIVKNQEVNNTIKYTLDTDLVELAGYQAYLYPPKDDTFIVNNKEYKVVDTIYRDKTGLDALTVKNTYTNEYTIIYVGTDATAENGKQDLITDAQLLSKLTPDQITAARDYFNEMEEKFGEISSITGNSLGGGLTNSVAVEHPDVKAVTLNPAILPDGMIDESQEFNNITNYLSAYDVLTTTEKSLGLGNRIPGVQYRINNGIPEFDKLSTNHTGYLREDDGRQYYQVGDDVIYVDADSHVITSIWTGESLHGGGSSRKIVMDKGNLDMLANALSEDVAVKISRSGGYLENSNEIVEEESNQFYERVHKLQDIFEDLFDQLAGDRLLMGLTSVENLLILEIDFLHTLLNKAESKCLSLNAILNSPPVELLEHVFNQNISVESIFGTARNHLDELKANVSQLSNTLQSIISEGITELFVGGTNSWADAVVGELRAHYGIIMKNKETVLEQVTDFAKEVTSTANKFAQADQAISHAIKNGHSPGTTTSTAQSSKVFTIEESPYLQEGMKFKELHLDIVYAVFIQKIHIKLFPLLTGIKLILSLIESALQALISSVKGLTVSLLHGNLPGKLISLFTDYDDKIKGFVNGALAPLDELRLTIEGIHDGIGRLIVNFSTLAHNFRPYVDSALFSQTNYHHIHLYNLAAMAVLDDMELLFKDIVKQLRYNKSESIDVLSELSEGILTNMTKLYDQVNRCTIN</sequence>
<dbReference type="RefSeq" id="WP_174879268.1">
    <property type="nucleotide sequence ID" value="NZ_CADEPK010000012.1"/>
</dbReference>
<gene>
    <name evidence="1" type="ORF">J2S02_001643</name>
</gene>
<dbReference type="Proteomes" id="UP001232245">
    <property type="component" value="Unassembled WGS sequence"/>
</dbReference>
<dbReference type="EMBL" id="JAUSTZ010000003">
    <property type="protein sequence ID" value="MDQ0225299.1"/>
    <property type="molecule type" value="Genomic_DNA"/>
</dbReference>
<accession>A0ABT9YZ86</accession>
<keyword evidence="2" id="KW-1185">Reference proteome</keyword>
<evidence type="ECO:0000313" key="2">
    <source>
        <dbReference type="Proteomes" id="UP001232245"/>
    </source>
</evidence>
<reference evidence="1 2" key="1">
    <citation type="submission" date="2023-07" db="EMBL/GenBank/DDBJ databases">
        <title>Genomic Encyclopedia of Type Strains, Phase IV (KMG-IV): sequencing the most valuable type-strain genomes for metagenomic binning, comparative biology and taxonomic classification.</title>
        <authorList>
            <person name="Goeker M."/>
        </authorList>
    </citation>
    <scope>NUCLEOTIDE SEQUENCE [LARGE SCALE GENOMIC DNA]</scope>
    <source>
        <strain evidence="1 2">DSM 17723</strain>
    </source>
</reference>
<protein>
    <submittedName>
        <fullName evidence="1">Uncharacterized protein YukE</fullName>
    </submittedName>
</protein>
<comment type="caution">
    <text evidence="1">The sequence shown here is derived from an EMBL/GenBank/DDBJ whole genome shotgun (WGS) entry which is preliminary data.</text>
</comment>
<name>A0ABT9YZ86_9BACI</name>
<evidence type="ECO:0000313" key="1">
    <source>
        <dbReference type="EMBL" id="MDQ0225299.1"/>
    </source>
</evidence>
<proteinExistence type="predicted"/>
<organism evidence="1 2">
    <name type="scientific">Metabacillus niabensis</name>
    <dbReference type="NCBI Taxonomy" id="324854"/>
    <lineage>
        <taxon>Bacteria</taxon>
        <taxon>Bacillati</taxon>
        <taxon>Bacillota</taxon>
        <taxon>Bacilli</taxon>
        <taxon>Bacillales</taxon>
        <taxon>Bacillaceae</taxon>
        <taxon>Metabacillus</taxon>
    </lineage>
</organism>
<dbReference type="SUPFAM" id="SSF53474">
    <property type="entry name" value="alpha/beta-Hydrolases"/>
    <property type="match status" value="1"/>
</dbReference>
<dbReference type="Pfam" id="PF26363">
    <property type="entry name" value="Phospholipase-like"/>
    <property type="match status" value="1"/>
</dbReference>